<accession>A0A0H4I7R1</accession>
<dbReference type="EMBL" id="CP011494">
    <property type="protein sequence ID" value="AKO53750.1"/>
    <property type="molecule type" value="Genomic_DNA"/>
</dbReference>
<dbReference type="GO" id="GO:0004181">
    <property type="term" value="F:metallocarboxypeptidase activity"/>
    <property type="evidence" value="ECO:0007669"/>
    <property type="project" value="InterPro"/>
</dbReference>
<dbReference type="SUPFAM" id="SSF53187">
    <property type="entry name" value="Zn-dependent exopeptidases"/>
    <property type="match status" value="1"/>
</dbReference>
<keyword evidence="4" id="KW-0378">Hydrolase</keyword>
<keyword evidence="5" id="KW-0862">Zinc</keyword>
<evidence type="ECO:0000256" key="2">
    <source>
        <dbReference type="ARBA" id="ARBA00005988"/>
    </source>
</evidence>
<keyword evidence="6" id="KW-0482">Metalloprotease</keyword>
<dbReference type="AlphaFoldDB" id="A0A0H4I7R1"/>
<dbReference type="PATRIC" id="fig|330734.3.peg.3377"/>
<evidence type="ECO:0000256" key="5">
    <source>
        <dbReference type="ARBA" id="ARBA00022833"/>
    </source>
</evidence>
<protein>
    <submittedName>
        <fullName evidence="9">Zinc carboxypeptidase</fullName>
    </submittedName>
</protein>
<evidence type="ECO:0000256" key="1">
    <source>
        <dbReference type="ARBA" id="ARBA00001947"/>
    </source>
</evidence>
<dbReference type="PANTHER" id="PTHR11705:SF143">
    <property type="entry name" value="SLL0236 PROTEIN"/>
    <property type="match status" value="1"/>
</dbReference>
<name>A0A0H4I7R1_9GAMM</name>
<evidence type="ECO:0000256" key="4">
    <source>
        <dbReference type="ARBA" id="ARBA00022801"/>
    </source>
</evidence>
<evidence type="ECO:0000313" key="9">
    <source>
        <dbReference type="EMBL" id="AKO53750.1"/>
    </source>
</evidence>
<dbReference type="Pfam" id="PF00246">
    <property type="entry name" value="Peptidase_M14"/>
    <property type="match status" value="1"/>
</dbReference>
<gene>
    <name evidence="9" type="ORF">ABA45_16045</name>
</gene>
<dbReference type="Proteomes" id="UP000036406">
    <property type="component" value="Chromosome"/>
</dbReference>
<comment type="cofactor">
    <cofactor evidence="1">
        <name>Zn(2+)</name>
        <dbReference type="ChEBI" id="CHEBI:29105"/>
    </cofactor>
</comment>
<evidence type="ECO:0000256" key="3">
    <source>
        <dbReference type="ARBA" id="ARBA00022670"/>
    </source>
</evidence>
<dbReference type="PROSITE" id="PS52035">
    <property type="entry name" value="PEPTIDASE_M14"/>
    <property type="match status" value="1"/>
</dbReference>
<evidence type="ECO:0000256" key="6">
    <source>
        <dbReference type="ARBA" id="ARBA00023049"/>
    </source>
</evidence>
<feature type="domain" description="Peptidase M14" evidence="8">
    <location>
        <begin position="28"/>
        <end position="333"/>
    </location>
</feature>
<dbReference type="InterPro" id="IPR000834">
    <property type="entry name" value="Peptidase_M14"/>
</dbReference>
<evidence type="ECO:0000259" key="8">
    <source>
        <dbReference type="PROSITE" id="PS52035"/>
    </source>
</evidence>
<dbReference type="GO" id="GO:0006508">
    <property type="term" value="P:proteolysis"/>
    <property type="evidence" value="ECO:0007669"/>
    <property type="project" value="UniProtKB-KW"/>
</dbReference>
<keyword evidence="3" id="KW-0645">Protease</keyword>
<dbReference type="Gene3D" id="3.40.630.10">
    <property type="entry name" value="Zn peptidases"/>
    <property type="match status" value="1"/>
</dbReference>
<dbReference type="STRING" id="330734.ABA45_16045"/>
<evidence type="ECO:0000256" key="7">
    <source>
        <dbReference type="PROSITE-ProRule" id="PRU01379"/>
    </source>
</evidence>
<keyword evidence="9" id="KW-0121">Carboxypeptidase</keyword>
<dbReference type="PANTHER" id="PTHR11705">
    <property type="entry name" value="PROTEASE FAMILY M14 CARBOXYPEPTIDASE A,B"/>
    <property type="match status" value="1"/>
</dbReference>
<comment type="similarity">
    <text evidence="2 7">Belongs to the peptidase M14 family.</text>
</comment>
<dbReference type="KEGG" id="mpq:ABA45_16045"/>
<reference evidence="9 10" key="1">
    <citation type="submission" date="2015-05" db="EMBL/GenBank/DDBJ databases">
        <title>Complete genome of Marinobacter psychrophilus strain 20041T isolated from sea-ice of the Canadian Basin.</title>
        <authorList>
            <person name="Song L."/>
            <person name="Ren L."/>
            <person name="Yu Y."/>
            <person name="Wang X."/>
        </authorList>
    </citation>
    <scope>NUCLEOTIDE SEQUENCE [LARGE SCALE GENOMIC DNA]</scope>
    <source>
        <strain evidence="9 10">20041</strain>
    </source>
</reference>
<organism evidence="9 10">
    <name type="scientific">Marinobacter psychrophilus</name>
    <dbReference type="NCBI Taxonomy" id="330734"/>
    <lineage>
        <taxon>Bacteria</taxon>
        <taxon>Pseudomonadati</taxon>
        <taxon>Pseudomonadota</taxon>
        <taxon>Gammaproteobacteria</taxon>
        <taxon>Pseudomonadales</taxon>
        <taxon>Marinobacteraceae</taxon>
        <taxon>Marinobacter</taxon>
    </lineage>
</organism>
<sequence>MTELSDLTHIKVIQEQQSLRDGKQRRMLRRQLPELIELERILAESPAQFSAQVSASIPVGSFELPIYRVDVGDAPADRPALLLLGGVHGLERIGTQVVLAWLSNLANRLRWDEHLSELLQQVRLVVVPILNPGGMFLNRRSNPAGVDLMRNAPISAQSQSTFLVGGQRISPMLPWYRGKPGQGMEPENLALQSIIEEVLAGRPFSLSLDCHSGFGWRDQIWFPYAYRRRPMRNISSIMALKLLWEQAYPHHDYQFEPQSEHYVTHGDLWDYFYKRHNREASAPWLPLTLEMGSWRWVRKRPRQLFSRQGLFNPLATHRHQRVLRSHMILLDFLLDASANYGNWLPTKSEGEWLRAAARMHWYSKGENL</sequence>
<comment type="caution">
    <text evidence="7">Lacks conserved residue(s) required for the propagation of feature annotation.</text>
</comment>
<keyword evidence="10" id="KW-1185">Reference proteome</keyword>
<evidence type="ECO:0000313" key="10">
    <source>
        <dbReference type="Proteomes" id="UP000036406"/>
    </source>
</evidence>
<dbReference type="GO" id="GO:0008270">
    <property type="term" value="F:zinc ion binding"/>
    <property type="evidence" value="ECO:0007669"/>
    <property type="project" value="InterPro"/>
</dbReference>
<dbReference type="RefSeq" id="WP_048387813.1">
    <property type="nucleotide sequence ID" value="NZ_CP011494.1"/>
</dbReference>
<dbReference type="GO" id="GO:0005615">
    <property type="term" value="C:extracellular space"/>
    <property type="evidence" value="ECO:0007669"/>
    <property type="project" value="TreeGrafter"/>
</dbReference>
<proteinExistence type="inferred from homology"/>